<evidence type="ECO:0000313" key="4">
    <source>
        <dbReference type="EMBL" id="KAG3209372.1"/>
    </source>
</evidence>
<organism evidence="2 5">
    <name type="scientific">Phytophthora cactorum</name>
    <dbReference type="NCBI Taxonomy" id="29920"/>
    <lineage>
        <taxon>Eukaryota</taxon>
        <taxon>Sar</taxon>
        <taxon>Stramenopiles</taxon>
        <taxon>Oomycota</taxon>
        <taxon>Peronosporomycetes</taxon>
        <taxon>Peronosporales</taxon>
        <taxon>Peronosporaceae</taxon>
        <taxon>Phytophthora</taxon>
    </lineage>
</organism>
<accession>A0A8T1BBA2</accession>
<evidence type="ECO:0000313" key="5">
    <source>
        <dbReference type="Proteomes" id="UP000736787"/>
    </source>
</evidence>
<dbReference type="Proteomes" id="UP000760860">
    <property type="component" value="Unassembled WGS sequence"/>
</dbReference>
<dbReference type="EMBL" id="RCMI01001002">
    <property type="protein sequence ID" value="KAG2892458.1"/>
    <property type="molecule type" value="Genomic_DNA"/>
</dbReference>
<dbReference type="Proteomes" id="UP000697107">
    <property type="component" value="Unassembled WGS sequence"/>
</dbReference>
<dbReference type="EMBL" id="RCMV01001281">
    <property type="protein sequence ID" value="KAG3209372.1"/>
    <property type="molecule type" value="Genomic_DNA"/>
</dbReference>
<protein>
    <submittedName>
        <fullName evidence="2">Uncharacterized protein</fullName>
    </submittedName>
</protein>
<reference evidence="2" key="1">
    <citation type="submission" date="2018-10" db="EMBL/GenBank/DDBJ databases">
        <title>Effector identification in a new, highly contiguous assembly of the strawberry crown rot pathogen Phytophthora cactorum.</title>
        <authorList>
            <person name="Armitage A.D."/>
            <person name="Nellist C.F."/>
            <person name="Bates H."/>
            <person name="Vickerstaff R.J."/>
            <person name="Harrison R.J."/>
        </authorList>
    </citation>
    <scope>NUCLEOTIDE SEQUENCE</scope>
    <source>
        <strain evidence="1">4032</strain>
        <strain evidence="2">4040</strain>
        <strain evidence="3">P415</strain>
        <strain evidence="4">P421</strain>
    </source>
</reference>
<comment type="caution">
    <text evidence="2">The sequence shown here is derived from an EMBL/GenBank/DDBJ whole genome shotgun (WGS) entry which is preliminary data.</text>
</comment>
<evidence type="ECO:0000313" key="3">
    <source>
        <dbReference type="EMBL" id="KAG2964320.1"/>
    </source>
</evidence>
<dbReference type="AlphaFoldDB" id="A0A8T1BBA2"/>
<dbReference type="Proteomes" id="UP000736787">
    <property type="component" value="Unassembled WGS sequence"/>
</dbReference>
<dbReference type="EMBL" id="RCMK01001246">
    <property type="protein sequence ID" value="KAG2898541.1"/>
    <property type="molecule type" value="Genomic_DNA"/>
</dbReference>
<dbReference type="EMBL" id="RCML01001224">
    <property type="protein sequence ID" value="KAG2964320.1"/>
    <property type="molecule type" value="Genomic_DNA"/>
</dbReference>
<proteinExistence type="predicted"/>
<sequence length="44" mass="4793">MNGFGVRSTRRGGDVVVEPYDLAEAAPDDIPLVWDGMGMRFTGH</sequence>
<name>A0A8T1BBA2_9STRA</name>
<dbReference type="Proteomes" id="UP000774804">
    <property type="component" value="Unassembled WGS sequence"/>
</dbReference>
<gene>
    <name evidence="1" type="ORF">PC115_g18809</name>
    <name evidence="2" type="ORF">PC117_g22488</name>
    <name evidence="3" type="ORF">PC118_g20381</name>
    <name evidence="4" type="ORF">PC129_g19617</name>
</gene>
<evidence type="ECO:0000313" key="2">
    <source>
        <dbReference type="EMBL" id="KAG2898541.1"/>
    </source>
</evidence>
<evidence type="ECO:0000313" key="1">
    <source>
        <dbReference type="EMBL" id="KAG2892458.1"/>
    </source>
</evidence>